<feature type="domain" description="FAD-binding" evidence="3">
    <location>
        <begin position="2"/>
        <end position="339"/>
    </location>
</feature>
<keyword evidence="2" id="KW-0274">FAD</keyword>
<dbReference type="Gene3D" id="3.30.9.10">
    <property type="entry name" value="D-Amino Acid Oxidase, subunit A, domain 2"/>
    <property type="match status" value="1"/>
</dbReference>
<dbReference type="AlphaFoldDB" id="A0A6I3M799"/>
<protein>
    <submittedName>
        <fullName evidence="4">4-hydroxybenzoate 3-monooxygenase</fullName>
        <ecNumber evidence="4">1.14.13.2</ecNumber>
    </submittedName>
</protein>
<dbReference type="NCBIfam" id="NF006091">
    <property type="entry name" value="PRK08243.1"/>
    <property type="match status" value="1"/>
</dbReference>
<keyword evidence="1" id="KW-0285">Flavoprotein</keyword>
<dbReference type="InterPro" id="IPR050641">
    <property type="entry name" value="RIFMO-like"/>
</dbReference>
<evidence type="ECO:0000256" key="2">
    <source>
        <dbReference type="ARBA" id="ARBA00022827"/>
    </source>
</evidence>
<evidence type="ECO:0000256" key="1">
    <source>
        <dbReference type="ARBA" id="ARBA00022630"/>
    </source>
</evidence>
<comment type="caution">
    <text evidence="4">The sequence shown here is derived from an EMBL/GenBank/DDBJ whole genome shotgun (WGS) entry which is preliminary data.</text>
</comment>
<keyword evidence="5" id="KW-1185">Reference proteome</keyword>
<dbReference type="RefSeq" id="WP_328289180.1">
    <property type="nucleotide sequence ID" value="NZ_BAAAIB010000008.1"/>
</dbReference>
<dbReference type="InterPro" id="IPR036188">
    <property type="entry name" value="FAD/NAD-bd_sf"/>
</dbReference>
<accession>A0A6I3M799</accession>
<evidence type="ECO:0000313" key="5">
    <source>
        <dbReference type="Proteomes" id="UP000433071"/>
    </source>
</evidence>
<dbReference type="PANTHER" id="PTHR43004:SF3">
    <property type="entry name" value="P-HYDROXYBENZOATE HYDROXYLASE"/>
    <property type="match status" value="1"/>
</dbReference>
<dbReference type="EMBL" id="WMLB01000026">
    <property type="protein sequence ID" value="MTH69369.1"/>
    <property type="molecule type" value="Genomic_DNA"/>
</dbReference>
<dbReference type="GO" id="GO:0071949">
    <property type="term" value="F:FAD binding"/>
    <property type="evidence" value="ECO:0007669"/>
    <property type="project" value="InterPro"/>
</dbReference>
<reference evidence="4 5" key="1">
    <citation type="submission" date="2019-11" db="EMBL/GenBank/DDBJ databases">
        <title>Agromyces kandeliae sp. nov., isolated from mangrove soil.</title>
        <authorList>
            <person name="Wang R."/>
        </authorList>
    </citation>
    <scope>NUCLEOTIDE SEQUENCE [LARGE SCALE GENOMIC DNA]</scope>
    <source>
        <strain evidence="4 5">JCM 11433</strain>
    </source>
</reference>
<keyword evidence="4" id="KW-0503">Monooxygenase</keyword>
<proteinExistence type="predicted"/>
<sequence>MRTQVAIIGAGPAGLLLGHILHQAGIGFTILERTSREHLLGRIRAGVLEQGSVDVLAELGLDADLRERGLTHHGIHLQHDGERHHVDFVELVGRTVSIYGQQALVAHLLAEHDRLGSDIRFEVTDAAPAGLDGSNPTVSYTDGGVATELACEFVVGADGYHGVGRRSIPGITAFERDYPFGWLGILADVPPSTDDLIYALHRDGFAMHSMRSLEVSRLYLQVAHDESIDDWSDARIWDALQTRLGSDGWTLHEGAITEKSITPMRSFVVSTLTHGRLFLAGDAGHIVPPTGAKGLNSAIADVTMLGRALVRSIREGDETGLAGYSDAALSRQWKVQQFSQWMTDMLHLHREAPDASARDFRYRSQVGQLEYLFGSRHAQESLAEQYAGLPFTTE</sequence>
<gene>
    <name evidence="4" type="ORF">GJ743_13415</name>
</gene>
<evidence type="ECO:0000259" key="3">
    <source>
        <dbReference type="Pfam" id="PF01494"/>
    </source>
</evidence>
<dbReference type="Gene3D" id="3.50.50.60">
    <property type="entry name" value="FAD/NAD(P)-binding domain"/>
    <property type="match status" value="1"/>
</dbReference>
<dbReference type="InterPro" id="IPR002938">
    <property type="entry name" value="FAD-bd"/>
</dbReference>
<dbReference type="PRINTS" id="PR00420">
    <property type="entry name" value="RNGMNOXGNASE"/>
</dbReference>
<dbReference type="SUPFAM" id="SSF54373">
    <property type="entry name" value="FAD-linked reductases, C-terminal domain"/>
    <property type="match status" value="1"/>
</dbReference>
<name>A0A6I3M799_9MICO</name>
<dbReference type="GO" id="GO:0018659">
    <property type="term" value="F:4-hydroxybenzoate 3-monooxygenase activity"/>
    <property type="evidence" value="ECO:0007669"/>
    <property type="project" value="UniProtKB-EC"/>
</dbReference>
<evidence type="ECO:0000313" key="4">
    <source>
        <dbReference type="EMBL" id="MTH69369.1"/>
    </source>
</evidence>
<dbReference type="Proteomes" id="UP000433071">
    <property type="component" value="Unassembled WGS sequence"/>
</dbReference>
<dbReference type="SUPFAM" id="SSF51905">
    <property type="entry name" value="FAD/NAD(P)-binding domain"/>
    <property type="match status" value="1"/>
</dbReference>
<organism evidence="4 5">
    <name type="scientific">Agromyces bracchium</name>
    <dbReference type="NCBI Taxonomy" id="88376"/>
    <lineage>
        <taxon>Bacteria</taxon>
        <taxon>Bacillati</taxon>
        <taxon>Actinomycetota</taxon>
        <taxon>Actinomycetes</taxon>
        <taxon>Micrococcales</taxon>
        <taxon>Microbacteriaceae</taxon>
        <taxon>Agromyces</taxon>
    </lineage>
</organism>
<keyword evidence="4" id="KW-0560">Oxidoreductase</keyword>
<dbReference type="Pfam" id="PF01494">
    <property type="entry name" value="FAD_binding_3"/>
    <property type="match status" value="1"/>
</dbReference>
<dbReference type="PANTHER" id="PTHR43004">
    <property type="entry name" value="TRK SYSTEM POTASSIUM UPTAKE PROTEIN"/>
    <property type="match status" value="1"/>
</dbReference>
<dbReference type="EC" id="1.14.13.2" evidence="4"/>